<protein>
    <submittedName>
        <fullName evidence="3">Ig-like domain-containing protein</fullName>
    </submittedName>
</protein>
<dbReference type="InterPro" id="IPR013783">
    <property type="entry name" value="Ig-like_fold"/>
</dbReference>
<name>A0ABD5LU40_PROMI</name>
<comment type="caution">
    <text evidence="3">The sequence shown here is derived from an EMBL/GenBank/DDBJ whole genome shotgun (WGS) entry which is preliminary data.</text>
</comment>
<dbReference type="InterPro" id="IPR015217">
    <property type="entry name" value="Invasin_dom_3"/>
</dbReference>
<evidence type="ECO:0000259" key="2">
    <source>
        <dbReference type="PROSITE" id="PS51127"/>
    </source>
</evidence>
<dbReference type="InterPro" id="IPR051715">
    <property type="entry name" value="Intimin-Invasin_domain"/>
</dbReference>
<dbReference type="InterPro" id="IPR003344">
    <property type="entry name" value="Big_1_dom"/>
</dbReference>
<dbReference type="PROSITE" id="PS51127">
    <property type="entry name" value="BIG1"/>
    <property type="match status" value="1"/>
</dbReference>
<dbReference type="AlphaFoldDB" id="A0ABD5LU40"/>
<dbReference type="EMBL" id="JADQCH020000002">
    <property type="protein sequence ID" value="MEY2344893.1"/>
    <property type="molecule type" value="Genomic_DNA"/>
</dbReference>
<evidence type="ECO:0000256" key="1">
    <source>
        <dbReference type="ARBA" id="ARBA00010116"/>
    </source>
</evidence>
<dbReference type="Gene3D" id="2.60.40.10">
    <property type="entry name" value="Immunoglobulins"/>
    <property type="match status" value="2"/>
</dbReference>
<comment type="similarity">
    <text evidence="1">Belongs to the intimin/invasin family.</text>
</comment>
<gene>
    <name evidence="3" type="ORF">I3679_015950</name>
</gene>
<organism evidence="3">
    <name type="scientific">Proteus mirabilis</name>
    <dbReference type="NCBI Taxonomy" id="584"/>
    <lineage>
        <taxon>Bacteria</taxon>
        <taxon>Pseudomonadati</taxon>
        <taxon>Pseudomonadota</taxon>
        <taxon>Gammaproteobacteria</taxon>
        <taxon>Enterobacterales</taxon>
        <taxon>Morganellaceae</taxon>
        <taxon>Proteus</taxon>
    </lineage>
</organism>
<proteinExistence type="inferred from homology"/>
<dbReference type="Pfam" id="PF02369">
    <property type="entry name" value="Big_1"/>
    <property type="match status" value="1"/>
</dbReference>
<dbReference type="SMART" id="SM00634">
    <property type="entry name" value="BID_1"/>
    <property type="match status" value="2"/>
</dbReference>
<reference evidence="3" key="1">
    <citation type="submission" date="2021-05" db="EMBL/GenBank/DDBJ databases">
        <title>First report of NDM-5 and VEB-6 producing Proteus mirabilis isolated from blood of a sepsis patient in Kolkata, India.</title>
        <authorList>
            <person name="Halder G."/>
            <person name="Chaudhuri B."/>
            <person name="Dutta S."/>
        </authorList>
    </citation>
    <scope>NUCLEOTIDE SEQUENCE [LARGE SCALE GENOMIC DNA]</scope>
    <source>
        <strain evidence="3">7049</strain>
    </source>
</reference>
<dbReference type="PANTHER" id="PTHR39576:SF2">
    <property type="entry name" value="ATTACHING AND EFFACING PROTEIN HOMOLOG-RELATED"/>
    <property type="match status" value="1"/>
</dbReference>
<dbReference type="PANTHER" id="PTHR39576">
    <property type="entry name" value="ATTACHING AND EFFACING PROTEIN HOMOLOG-RELATED-RELATED"/>
    <property type="match status" value="1"/>
</dbReference>
<dbReference type="InterPro" id="IPR008964">
    <property type="entry name" value="Invasin/intimin_cell_adhesion"/>
</dbReference>
<evidence type="ECO:0000313" key="3">
    <source>
        <dbReference type="EMBL" id="MEY2344893.1"/>
    </source>
</evidence>
<dbReference type="Pfam" id="PF09134">
    <property type="entry name" value="Invasin_D3"/>
    <property type="match status" value="1"/>
</dbReference>
<accession>A0ABD5LU40</accession>
<dbReference type="SUPFAM" id="SSF49373">
    <property type="entry name" value="Invasin/intimin cell-adhesion fragments"/>
    <property type="match status" value="2"/>
</dbReference>
<sequence length="223" mass="23737">MQQNSYLTIEPQSIIADGNAFAVGKIDLRDKFDNPVIGRSNDIALIGDNSTIQFSKITETANGNYQAHIRGTKAGLSQITATIDSITVTQSLGFLTDNKTVKIHSVKVMAPYTVTANGKDKVIIQAQITDKHNNPVSKGVTVGWISDLGKLAAPLSMTNKQGIAEITLSSTQAGKAKVTAVLNNQQSVNADHIVTFTEGDISASLSTVAIFLTLLSQGQIKRP</sequence>
<feature type="domain" description="Big-1" evidence="2">
    <location>
        <begin position="104"/>
        <end position="197"/>
    </location>
</feature>